<comment type="similarity">
    <text evidence="1">Belongs to the FAH family.</text>
</comment>
<sequence>MRLGVMANRPVLVDGDTAIDIERASGGRFPADPARIFDSWDALVDWAATYEHGGERLPLDQLQNPVPAPRQVFGIGANYLDHVAEAAARHGAQGDALPTGAQHDTPLVFTKFRSSLSGPYDAIPLPSRNVDWEVELVVVMGRRAERVSEQQAWRHVAGLTVGQDISERVLQLAGAAPQFSMGKSFPGFGPMGPVLVTPDELDDPDDLELGCSVNGRLMQKGRTGGMVFTVAELVARISAACPLLPGDVIFTGTPAGVGAFREPPLFLKPGDTLVSWVTGIGELRNPVTAGPGHPDGTGQEGEQP</sequence>
<name>A0ABP3GWC2_9ACTN</name>
<dbReference type="SUPFAM" id="SSF56529">
    <property type="entry name" value="FAH"/>
    <property type="match status" value="1"/>
</dbReference>
<proteinExistence type="inferred from homology"/>
<protein>
    <submittedName>
        <fullName evidence="5">Fumarylacetoacetate hydrolase family protein</fullName>
    </submittedName>
</protein>
<dbReference type="PANTHER" id="PTHR42796:SF4">
    <property type="entry name" value="FUMARYLACETOACETATE HYDROLASE DOMAIN-CONTAINING PROTEIN 2A"/>
    <property type="match status" value="1"/>
</dbReference>
<evidence type="ECO:0000256" key="2">
    <source>
        <dbReference type="ARBA" id="ARBA00022723"/>
    </source>
</evidence>
<dbReference type="InterPro" id="IPR036663">
    <property type="entry name" value="Fumarylacetoacetase_C_sf"/>
</dbReference>
<keyword evidence="5" id="KW-0378">Hydrolase</keyword>
<dbReference type="RefSeq" id="WP_344118495.1">
    <property type="nucleotide sequence ID" value="NZ_BAAABW010000017.1"/>
</dbReference>
<evidence type="ECO:0000256" key="1">
    <source>
        <dbReference type="ARBA" id="ARBA00010211"/>
    </source>
</evidence>
<keyword evidence="6" id="KW-1185">Reference proteome</keyword>
<feature type="domain" description="Fumarylacetoacetase-like C-terminal" evidence="4">
    <location>
        <begin position="72"/>
        <end position="287"/>
    </location>
</feature>
<accession>A0ABP3GWC2</accession>
<dbReference type="Gene3D" id="3.90.850.10">
    <property type="entry name" value="Fumarylacetoacetase-like, C-terminal domain"/>
    <property type="match status" value="1"/>
</dbReference>
<evidence type="ECO:0000259" key="4">
    <source>
        <dbReference type="Pfam" id="PF01557"/>
    </source>
</evidence>
<dbReference type="Proteomes" id="UP001500063">
    <property type="component" value="Unassembled WGS sequence"/>
</dbReference>
<keyword evidence="2" id="KW-0479">Metal-binding</keyword>
<dbReference type="InterPro" id="IPR011234">
    <property type="entry name" value="Fumarylacetoacetase-like_C"/>
</dbReference>
<evidence type="ECO:0000313" key="5">
    <source>
        <dbReference type="EMBL" id="GAA0353287.1"/>
    </source>
</evidence>
<dbReference type="InterPro" id="IPR051121">
    <property type="entry name" value="FAH"/>
</dbReference>
<evidence type="ECO:0000313" key="6">
    <source>
        <dbReference type="Proteomes" id="UP001500063"/>
    </source>
</evidence>
<evidence type="ECO:0000256" key="3">
    <source>
        <dbReference type="SAM" id="MobiDB-lite"/>
    </source>
</evidence>
<comment type="caution">
    <text evidence="5">The sequence shown here is derived from an EMBL/GenBank/DDBJ whole genome shotgun (WGS) entry which is preliminary data.</text>
</comment>
<dbReference type="GO" id="GO:0016787">
    <property type="term" value="F:hydrolase activity"/>
    <property type="evidence" value="ECO:0007669"/>
    <property type="project" value="UniProtKB-KW"/>
</dbReference>
<feature type="region of interest" description="Disordered" evidence="3">
    <location>
        <begin position="285"/>
        <end position="304"/>
    </location>
</feature>
<gene>
    <name evidence="5" type="ORF">GCM10010319_33070</name>
</gene>
<dbReference type="PANTHER" id="PTHR42796">
    <property type="entry name" value="FUMARYLACETOACETATE HYDROLASE DOMAIN-CONTAINING PROTEIN 2A-RELATED"/>
    <property type="match status" value="1"/>
</dbReference>
<feature type="compositionally biased region" description="Gly residues" evidence="3">
    <location>
        <begin position="293"/>
        <end position="304"/>
    </location>
</feature>
<organism evidence="5 6">
    <name type="scientific">Streptomyces blastmyceticus</name>
    <dbReference type="NCBI Taxonomy" id="68180"/>
    <lineage>
        <taxon>Bacteria</taxon>
        <taxon>Bacillati</taxon>
        <taxon>Actinomycetota</taxon>
        <taxon>Actinomycetes</taxon>
        <taxon>Kitasatosporales</taxon>
        <taxon>Streptomycetaceae</taxon>
        <taxon>Streptomyces</taxon>
    </lineage>
</organism>
<dbReference type="Pfam" id="PF01557">
    <property type="entry name" value="FAA_hydrolase"/>
    <property type="match status" value="1"/>
</dbReference>
<reference evidence="6" key="1">
    <citation type="journal article" date="2019" name="Int. J. Syst. Evol. Microbiol.">
        <title>The Global Catalogue of Microorganisms (GCM) 10K type strain sequencing project: providing services to taxonomists for standard genome sequencing and annotation.</title>
        <authorList>
            <consortium name="The Broad Institute Genomics Platform"/>
            <consortium name="The Broad Institute Genome Sequencing Center for Infectious Disease"/>
            <person name="Wu L."/>
            <person name="Ma J."/>
        </authorList>
    </citation>
    <scope>NUCLEOTIDE SEQUENCE [LARGE SCALE GENOMIC DNA]</scope>
    <source>
        <strain evidence="6">JCM 4565</strain>
    </source>
</reference>
<dbReference type="EMBL" id="BAAABW010000017">
    <property type="protein sequence ID" value="GAA0353287.1"/>
    <property type="molecule type" value="Genomic_DNA"/>
</dbReference>